<dbReference type="VEuPathDB" id="FungiDB:BTJ68_07731"/>
<feature type="compositionally biased region" description="Polar residues" evidence="1">
    <location>
        <begin position="243"/>
        <end position="253"/>
    </location>
</feature>
<protein>
    <submittedName>
        <fullName evidence="2">Uncharacterized protein</fullName>
    </submittedName>
</protein>
<gene>
    <name evidence="3" type="ORF">D0866_15221</name>
    <name evidence="2" type="ORF">D0867_15030</name>
</gene>
<dbReference type="EMBL" id="QWIL01003018">
    <property type="protein sequence ID" value="RMX91283.1"/>
    <property type="molecule type" value="Genomic_DNA"/>
</dbReference>
<dbReference type="AlphaFoldDB" id="A0A3M6XKD1"/>
<dbReference type="OrthoDB" id="4121058at2759"/>
<evidence type="ECO:0000313" key="5">
    <source>
        <dbReference type="Proteomes" id="UP000276864"/>
    </source>
</evidence>
<dbReference type="Proteomes" id="UP000276864">
    <property type="component" value="Unassembled WGS sequence"/>
</dbReference>
<evidence type="ECO:0000313" key="4">
    <source>
        <dbReference type="Proteomes" id="UP000271337"/>
    </source>
</evidence>
<dbReference type="EMBL" id="QWIM01003005">
    <property type="protein sequence ID" value="RMY05299.1"/>
    <property type="molecule type" value="Genomic_DNA"/>
</dbReference>
<reference evidence="4 5" key="1">
    <citation type="journal article" date="2018" name="BMC Genomics">
        <title>Genomic evidence for intraspecific hybridization in a clonal and extremely halotolerant yeast.</title>
        <authorList>
            <person name="Gostincar C."/>
            <person name="Stajich J.E."/>
            <person name="Zupancic J."/>
            <person name="Zalar P."/>
            <person name="Gunde-Cimerman N."/>
        </authorList>
    </citation>
    <scope>NUCLEOTIDE SEQUENCE [LARGE SCALE GENOMIC DNA]</scope>
    <source>
        <strain evidence="3 5">EXF-6651</strain>
        <strain evidence="2 4">EXF-6669</strain>
    </source>
</reference>
<feature type="compositionally biased region" description="Basic and acidic residues" evidence="1">
    <location>
        <begin position="254"/>
        <end position="290"/>
    </location>
</feature>
<feature type="compositionally biased region" description="Low complexity" evidence="1">
    <location>
        <begin position="188"/>
        <end position="208"/>
    </location>
</feature>
<evidence type="ECO:0000313" key="3">
    <source>
        <dbReference type="EMBL" id="RMY05299.1"/>
    </source>
</evidence>
<comment type="caution">
    <text evidence="2">The sequence shown here is derived from an EMBL/GenBank/DDBJ whole genome shotgun (WGS) entry which is preliminary data.</text>
</comment>
<name>A0A3M6XKD1_HORWE</name>
<accession>A0A3M6XKD1</accession>
<evidence type="ECO:0000256" key="1">
    <source>
        <dbReference type="SAM" id="MobiDB-lite"/>
    </source>
</evidence>
<dbReference type="Proteomes" id="UP000271337">
    <property type="component" value="Unassembled WGS sequence"/>
</dbReference>
<sequence>MDGSAGAVVRGEFLYRDTLFVDVGGDGKRHPRASPSELKDLLNGKVAKDQVGHWYEAQLIHYGLQRSKQKDTAKVRLQQALSQGKLKVPPHIADMEGQMKKECAATVRKAKKSVSDDNAPTKTAKRRKDDQESETSSKRTKIAMNVGDISINIEHGVTVPEAKKSSSKRATADTANAKQTVDPKGKSPSNKTTPAKATAKTSRPTASSESAAPDATTKTVKGTKKAQANSRDEQAPEFGGDSKPNSKAATTSKVRAEPKSKAEPKVKSEPKIKPEPNIKSEPKIKEESGTKKPAVVKTEPENDDMQIDSFAQEMPGTRNVTGVYNISCPQLAEQIGPDEASNFRLFLCVDNGTLWGGFELGWKSGVLRADEVAVDRYVSFGWRARDNDRGGSLNFGRGCFGEIVLHGQSEIRGTFTGLFVEPVAFEGRRRPGPLWCGRSPYSFQQEWDGFVKEAYGRG</sequence>
<feature type="region of interest" description="Disordered" evidence="1">
    <location>
        <begin position="105"/>
        <end position="304"/>
    </location>
</feature>
<organism evidence="2 4">
    <name type="scientific">Hortaea werneckii</name>
    <name type="common">Black yeast</name>
    <name type="synonym">Cladosporium werneckii</name>
    <dbReference type="NCBI Taxonomy" id="91943"/>
    <lineage>
        <taxon>Eukaryota</taxon>
        <taxon>Fungi</taxon>
        <taxon>Dikarya</taxon>
        <taxon>Ascomycota</taxon>
        <taxon>Pezizomycotina</taxon>
        <taxon>Dothideomycetes</taxon>
        <taxon>Dothideomycetidae</taxon>
        <taxon>Mycosphaerellales</taxon>
        <taxon>Teratosphaeriaceae</taxon>
        <taxon>Hortaea</taxon>
    </lineage>
</organism>
<proteinExistence type="predicted"/>
<evidence type="ECO:0000313" key="2">
    <source>
        <dbReference type="EMBL" id="RMX91283.1"/>
    </source>
</evidence>